<dbReference type="EMBL" id="GL871109">
    <property type="protein sequence ID" value="EGC34153.1"/>
    <property type="molecule type" value="Genomic_DNA"/>
</dbReference>
<comment type="similarity">
    <text evidence="1">Belongs to the THADA family.</text>
</comment>
<evidence type="ECO:0000313" key="7">
    <source>
        <dbReference type="EMBL" id="EGC34153.1"/>
    </source>
</evidence>
<evidence type="ECO:0000313" key="8">
    <source>
        <dbReference type="Proteomes" id="UP000001064"/>
    </source>
</evidence>
<proteinExistence type="inferred from homology"/>
<dbReference type="eggNOG" id="KOG1810">
    <property type="taxonomic scope" value="Eukaryota"/>
</dbReference>
<evidence type="ECO:0000259" key="6">
    <source>
        <dbReference type="Pfam" id="PF25151"/>
    </source>
</evidence>
<dbReference type="SUPFAM" id="SSF48371">
    <property type="entry name" value="ARM repeat"/>
    <property type="match status" value="1"/>
</dbReference>
<feature type="region of interest" description="Disordered" evidence="3">
    <location>
        <begin position="1034"/>
        <end position="1056"/>
    </location>
</feature>
<dbReference type="OrthoDB" id="73997at2759"/>
<dbReference type="PANTHER" id="PTHR14387:SF0">
    <property type="entry name" value="DUF2428 DOMAIN-CONTAINING PROTEIN"/>
    <property type="match status" value="1"/>
</dbReference>
<dbReference type="GO" id="GO:0030488">
    <property type="term" value="P:tRNA methylation"/>
    <property type="evidence" value="ECO:0000318"/>
    <property type="project" value="GO_Central"/>
</dbReference>
<evidence type="ECO:0000256" key="3">
    <source>
        <dbReference type="SAM" id="MobiDB-lite"/>
    </source>
</evidence>
<dbReference type="InParanoid" id="F0ZPG6"/>
<dbReference type="InterPro" id="IPR019442">
    <property type="entry name" value="THADA/TRM732_DUF2428"/>
</dbReference>
<keyword evidence="2" id="KW-0819">tRNA processing</keyword>
<dbReference type="InterPro" id="IPR056842">
    <property type="entry name" value="THADA-like_TPR_C"/>
</dbReference>
<keyword evidence="8" id="KW-1185">Reference proteome</keyword>
<dbReference type="PANTHER" id="PTHR14387">
    <property type="entry name" value="THADA/DEATH RECEPTOR INTERACTING PROTEIN"/>
    <property type="match status" value="1"/>
</dbReference>
<dbReference type="Gene3D" id="1.25.10.10">
    <property type="entry name" value="Leucine-rich Repeat Variant"/>
    <property type="match status" value="1"/>
</dbReference>
<dbReference type="OMA" id="KHCENPI"/>
<feature type="compositionally biased region" description="Acidic residues" evidence="3">
    <location>
        <begin position="1075"/>
        <end position="1098"/>
    </location>
</feature>
<dbReference type="Pfam" id="PF25151">
    <property type="entry name" value="TPR_Trm732_C"/>
    <property type="match status" value="1"/>
</dbReference>
<organism evidence="7 8">
    <name type="scientific">Dictyostelium purpureum</name>
    <name type="common">Slime mold</name>
    <dbReference type="NCBI Taxonomy" id="5786"/>
    <lineage>
        <taxon>Eukaryota</taxon>
        <taxon>Amoebozoa</taxon>
        <taxon>Evosea</taxon>
        <taxon>Eumycetozoa</taxon>
        <taxon>Dictyostelia</taxon>
        <taxon>Dictyosteliales</taxon>
        <taxon>Dictyosteliaceae</taxon>
        <taxon>Dictyostelium</taxon>
    </lineage>
</organism>
<feature type="domain" description="tRNA (32-2'-O)-methyltransferase regulator THADA-like C-terminal TPR repeats region" evidence="6">
    <location>
        <begin position="1327"/>
        <end position="1495"/>
    </location>
</feature>
<dbReference type="InterPro" id="IPR051954">
    <property type="entry name" value="tRNA_methyltransferase_THADA"/>
</dbReference>
<feature type="domain" description="DUF2428" evidence="4">
    <location>
        <begin position="1008"/>
        <end position="1325"/>
    </location>
</feature>
<dbReference type="InterPro" id="IPR016024">
    <property type="entry name" value="ARM-type_fold"/>
</dbReference>
<dbReference type="STRING" id="5786.F0ZPG6"/>
<gene>
    <name evidence="7" type="ORF">DICPUDRAFT_153668</name>
</gene>
<sequence length="2048" mass="235768">MKANKQKSKNLKLEQEQFIEIEETKKNNYRELLKTSSQQTNKPLNDIVLNFLSSNNNAQQLIQIKKLEASSKLLNNGKKEINEFETVKIIIDLIYYVQFVNGSKNASANKSMSQVINSILLTGNKDLVDLVNEKTAESLSKLLDNNYKLSSVIFAISFLVDISNLVIPQENINTFKFINIIQEKLSQYCSNLELSSNTDTLTLYDCEHTLRGLVILFNRFSNIIRINLLENVNSNNNSNENLVFRSMQSLSKQLERILSNSTFPRQLGTNAGYLVSEIIILYSNDTESSQKQILSSLTKSDEPSNTSILDILNQSENSFYSKFIKFPEINQISILRGLCLTGNIYSSLTKPIYNKLNENIFLNIIYKGICEYSIGSVDQHNRFISLEYFDLCLSKIKEWLVILEQEKTFKKEDLIQNIFPNLNNYEDFFKNFFNMGLELVWRNWESTINNISTLATEVFDLLLTIHFKCCDVNTDNSNSSLFIKNITIRLIDEDWYQKNKYILLKYILERVGAIFMINLRGNFLKNIFSAMIDHTICNSVRVFLELFIEQLKLDFKPTNEPNMEVKEGELTKIEQYWIYPLLEVLTETDSVTSSRIIVYALPVLLKVFPESLFKILDILINRSSGANQDLFNNINYNIRLRISLALLNSSRQLSLIDGRKLQSKYYDLIEKSLQNQDESLRLLGLELVCVSPKQTERVTIRELKLIKNFILLNLKGSSPFIRNQSLSTLFRFWLRLRESCCKVFRAQSNTNISIEKDDANASADDRYMTIEDLIDYINWSCQLFTYNIYPDAPFPRKMLPLEAFSQFVDIWSSKCNNTPEKKSLFEFLEYVEKKSVLLYSRESTEILVNNLWDNYDRCREVSTDILLKFPSPLPGMESEEKIIPFLLWAVKLACSPKARECDTGAFALKLYLKKYVIPNGLVPIFHSSTTNPVTFTTHSDINTAILEFISQILRILKSQTRIANKSLLEAAKFAPMHGLILSLRYVLAEISFQDINKNPEQKKQWKNLVAEIIELMKLVSGIVLRVVADLAPEGNNPNQAKLEQNDNLPNSLPSGVIYDDDERLANNFASSVSMADEEFEDNEDQNDEEEEEGGDLSEEAAKSGQNLQGGVGQIITVCSWQCTKQISLVLGTILDRVDMPSKESEDSQSIITTQQIEDIGDQFFTILLQSRHKGAIEKTYLGFQVLCSTLMKSSNTRLNCLPSKWINFLFERVKEQSLQITRRSAGLPFAFIGILTGESTSHLRVHHLLHQVMENLLTLAGNTDEAFDSNEPNNNVEKNIYLPQVHSINILKSIFRAKAIIQELDQYLARTLITVIKAFSSKSWSVRNSATMAFSVLVDRIIGTKKLKADNSIINTTTFYHFFSRMPSVYSFLLDYFKRSLTFIKENTLIEEGKIIQSSVYAILVLFSRLQPSNIDHPNDPLAPAAFVPLISQCCQFSNYMVRQISARALVPLISTIELIPFVRDLLKKLNFETTDKSNINTNKVHGILLQIYHLVKGHLPTINPKEREQTISTIVSEFIPEMLWITESKTLPLGFIFYSILIELQKNSSNLLENQQEIISPIIEKSKSILLTNKFDTKVTCLPMFYTWIESISEFVLVDLKRQCKNDTTAEQRKQYNEILMKLFLHSLYEIKIFTMKFLLKNQKIVNQVLDQQELQNQIIRIILNDPNINCRKKAFKLLSFLSLPLSIENIEGTNNTQSNINFYELLCNTIWGQSNSMKKESIIIFGHYLKQFYQQRITENISLNEQQIKVLDNWVKMVKEFSQIHQPLELRQAITEAIEACGDLIFTKLSIDNQLLSKVAIESWFALSLLIDDDDEPLRDFTAILASRVIYLVKNPSSSTINDSEIVIMEGSKCLEEIFSNLTLQFSNYNDYILSRYVDILNINKKNIFNEDFQNSKVLFDKEKDNYFEEQLVKIQLINQQIERMDQSKTPLNHLKEKLMDSLLTCTSWLKNTRESNSTSALSHWLTFNQDVFTNFYTYLVTLSSIIANENSNTDYSEFLSNIKSNLSTITIHPVLVMALDTLIEKINTKNSKLPINYYFLTSKQQ</sequence>
<dbReference type="Pfam" id="PF10350">
    <property type="entry name" value="DUF2428"/>
    <property type="match status" value="1"/>
</dbReference>
<feature type="region of interest" description="Disordered" evidence="3">
    <location>
        <begin position="1071"/>
        <end position="1103"/>
    </location>
</feature>
<dbReference type="Pfam" id="PF25150">
    <property type="entry name" value="TPR_Trm732"/>
    <property type="match status" value="1"/>
</dbReference>
<dbReference type="GeneID" id="10502193"/>
<dbReference type="RefSeq" id="XP_003289307.1">
    <property type="nucleotide sequence ID" value="XM_003289259.1"/>
</dbReference>
<dbReference type="InterPro" id="IPR011989">
    <property type="entry name" value="ARM-like"/>
</dbReference>
<dbReference type="InterPro" id="IPR056843">
    <property type="entry name" value="THADA-like_TPR"/>
</dbReference>
<name>F0ZPG6_DICPU</name>
<feature type="domain" description="tRNA (32-2'-O)-methyltransferase regulator THADA-like TPR repeats region" evidence="5">
    <location>
        <begin position="575"/>
        <end position="860"/>
    </location>
</feature>
<evidence type="ECO:0000256" key="1">
    <source>
        <dbReference type="ARBA" id="ARBA00010409"/>
    </source>
</evidence>
<reference evidence="8" key="1">
    <citation type="journal article" date="2011" name="Genome Biol.">
        <title>Comparative genomics of the social amoebae Dictyostelium discoideum and Dictyostelium purpureum.</title>
        <authorList>
            <consortium name="US DOE Joint Genome Institute (JGI-PGF)"/>
            <person name="Sucgang R."/>
            <person name="Kuo A."/>
            <person name="Tian X."/>
            <person name="Salerno W."/>
            <person name="Parikh A."/>
            <person name="Feasley C.L."/>
            <person name="Dalin E."/>
            <person name="Tu H."/>
            <person name="Huang E."/>
            <person name="Barry K."/>
            <person name="Lindquist E."/>
            <person name="Shapiro H."/>
            <person name="Bruce D."/>
            <person name="Schmutz J."/>
            <person name="Salamov A."/>
            <person name="Fey P."/>
            <person name="Gaudet P."/>
            <person name="Anjard C."/>
            <person name="Babu M.M."/>
            <person name="Basu S."/>
            <person name="Bushmanova Y."/>
            <person name="van der Wel H."/>
            <person name="Katoh-Kurasawa M."/>
            <person name="Dinh C."/>
            <person name="Coutinho P.M."/>
            <person name="Saito T."/>
            <person name="Elias M."/>
            <person name="Schaap P."/>
            <person name="Kay R.R."/>
            <person name="Henrissat B."/>
            <person name="Eichinger L."/>
            <person name="Rivero F."/>
            <person name="Putnam N.H."/>
            <person name="West C.M."/>
            <person name="Loomis W.F."/>
            <person name="Chisholm R.L."/>
            <person name="Shaulsky G."/>
            <person name="Strassmann J.E."/>
            <person name="Queller D.C."/>
            <person name="Kuspa A."/>
            <person name="Grigoriev I.V."/>
        </authorList>
    </citation>
    <scope>NUCLEOTIDE SEQUENCE [LARGE SCALE GENOMIC DNA]</scope>
    <source>
        <strain evidence="8">QSDP1</strain>
    </source>
</reference>
<dbReference type="Proteomes" id="UP000001064">
    <property type="component" value="Unassembled WGS sequence"/>
</dbReference>
<dbReference type="FunCoup" id="F0ZPG6">
    <property type="interactions" value="318"/>
</dbReference>
<dbReference type="VEuPathDB" id="AmoebaDB:DICPUDRAFT_153668"/>
<dbReference type="KEGG" id="dpp:DICPUDRAFT_153668"/>
<evidence type="ECO:0000256" key="2">
    <source>
        <dbReference type="ARBA" id="ARBA00022694"/>
    </source>
</evidence>
<feature type="compositionally biased region" description="Polar residues" evidence="3">
    <location>
        <begin position="1035"/>
        <end position="1053"/>
    </location>
</feature>
<evidence type="ECO:0000259" key="5">
    <source>
        <dbReference type="Pfam" id="PF25150"/>
    </source>
</evidence>
<evidence type="ECO:0000259" key="4">
    <source>
        <dbReference type="Pfam" id="PF10350"/>
    </source>
</evidence>
<protein>
    <submittedName>
        <fullName evidence="7">Uncharacterized protein</fullName>
    </submittedName>
</protein>
<accession>F0ZPG6</accession>